<accession>A0A242M2W5</accession>
<organism evidence="1 2">
    <name type="scientific">Caballeronia sordidicola</name>
    <name type="common">Burkholderia sordidicola</name>
    <dbReference type="NCBI Taxonomy" id="196367"/>
    <lineage>
        <taxon>Bacteria</taxon>
        <taxon>Pseudomonadati</taxon>
        <taxon>Pseudomonadota</taxon>
        <taxon>Betaproteobacteria</taxon>
        <taxon>Burkholderiales</taxon>
        <taxon>Burkholderiaceae</taxon>
        <taxon>Caballeronia</taxon>
    </lineage>
</organism>
<comment type="caution">
    <text evidence="1">The sequence shown here is derived from an EMBL/GenBank/DDBJ whole genome shotgun (WGS) entry which is preliminary data.</text>
</comment>
<gene>
    <name evidence="1" type="ORF">PAMC26577_40135</name>
</gene>
<protein>
    <submittedName>
        <fullName evidence="1">Uncharacterized protein</fullName>
    </submittedName>
</protein>
<proteinExistence type="predicted"/>
<dbReference type="EMBL" id="NBTZ01000181">
    <property type="protein sequence ID" value="OTP65450.1"/>
    <property type="molecule type" value="Genomic_DNA"/>
</dbReference>
<evidence type="ECO:0000313" key="2">
    <source>
        <dbReference type="Proteomes" id="UP000195221"/>
    </source>
</evidence>
<sequence>METHCLKRNFHLLFETRVPNRNSAAFGDIRRYSAALTALIQLPLI</sequence>
<dbReference type="Proteomes" id="UP000195221">
    <property type="component" value="Unassembled WGS sequence"/>
</dbReference>
<evidence type="ECO:0000313" key="1">
    <source>
        <dbReference type="EMBL" id="OTP65450.1"/>
    </source>
</evidence>
<name>A0A242M2W5_CABSO</name>
<reference evidence="1 2" key="1">
    <citation type="submission" date="2017-03" db="EMBL/GenBank/DDBJ databases">
        <title>Genome analysis of strain PAMC 26577.</title>
        <authorList>
            <person name="Oh H.-M."/>
            <person name="Yang J.-A."/>
        </authorList>
    </citation>
    <scope>NUCLEOTIDE SEQUENCE [LARGE SCALE GENOMIC DNA]</scope>
    <source>
        <strain evidence="1 2">PAMC 26577</strain>
    </source>
</reference>
<dbReference type="AlphaFoldDB" id="A0A242M2W5"/>